<sequence>MIIGASILGDRLTDGVSRSRMGSREGTPSKGPSRRTSIAGNGDIENGVCPSDRPTAVDIRGAALADLACHGAEKIQRVPSTKNLSRDASLRRSSATGFFPGALPSLSQHSQLTAQHAPSPSAPFQRRPISRENTSTQIGLLDSQTSHPSSPVVRGSYTPVPLPTAMRHSVSAPDSQALQRQGQQVSSWVAEAAGQDALVDFSPSRFPRMAAHRAVMSGHSSSSSTTSSPHTPIEASGIVRPRPPGDLTSYGILRPKRSSLNSSNHEPYSLSNSPKLAGRPPSILSHQRSSSLGGVGEGPGLPSPSSLSRTSSSRPGSAHRTRGVQVLIDAIRSKNEGKLIEALESFRQSSGAFSGLDAVHAVTGKTALHEAVTMNNIVAARLLLSAGASANAGHATQGPPLLCAAACGEVDMVELLLSSGANISATDSAKYSALHYACASGHIRTAQFLLTRGASSAALTSDGETPLDLAPDEAVKELSASFSSVQQPNPPPHPSTTSDHGSALAPQTSMLSLKAAAAALAASRNGGTSPHIPPSPPKSVHRLHSAGGVGGIHSPGRPPTAPRSPGVVKLVNGSSGERSRPPSGLASSSSIQDAKKTPLTATLQIQTTPSPPSSNEASPLPLQSSGRSARTSGKSILSDAEDKGQLPSPVELQLPKSVQMQLKGAVVGGAAASDITSYFEAEDKQQVETQKLATGLIFGISPTQAELDEQQQQQQGVAGNGSGLRDRPPSAAPSPHMAALAAAVPLTPKFRFGIDIYDVKQNSSLTSSPVSKPASSTHSTPQKASEDGRGSDTGGPPPMASNGSAIGSAITAAAGLALQSADGGLEITSNSDYSAGDLSSAPPLLRVASPERSPRRDGDDGNGDLLPGFRAGRPPSSHRVREHIPGALRISQAAQALATRLQGTTTSTEALQAHATAMFKRSSEIQTGSIMWTRGELLGEGAFGKVYAGLNQLTGELMAVKALSLMDRKGNHMQKQLAELQQELEMYKKLSHKHVTSYFVVYDATSMKYLDFFILFSWMAPEVITGVGYGRRADIWSLGCTVIEMLTGKHPWPTVDNQWTAMHQIASRHEGPPRPPDCSELAADFLNQCFKYDPATRPNATELLQHPFVCPPEVTRRFDSQGGAKDLKRSI</sequence>
<evidence type="ECO:0000256" key="9">
    <source>
        <dbReference type="PROSITE-ProRule" id="PRU00023"/>
    </source>
</evidence>
<dbReference type="InterPro" id="IPR050538">
    <property type="entry name" value="MAP_kinase_kinase_kinase"/>
</dbReference>
<dbReference type="PROSITE" id="PS50297">
    <property type="entry name" value="ANK_REP_REGION"/>
    <property type="match status" value="3"/>
</dbReference>
<feature type="region of interest" description="Disordered" evidence="12">
    <location>
        <begin position="764"/>
        <end position="805"/>
    </location>
</feature>
<dbReference type="Pfam" id="PF00023">
    <property type="entry name" value="Ank"/>
    <property type="match status" value="1"/>
</dbReference>
<reference evidence="14 15" key="1">
    <citation type="submission" date="2017-08" db="EMBL/GenBank/DDBJ databases">
        <title>Acidophilic green algal genome provides insights into adaptation to an acidic environment.</title>
        <authorList>
            <person name="Hirooka S."/>
            <person name="Hirose Y."/>
            <person name="Kanesaki Y."/>
            <person name="Higuchi S."/>
            <person name="Fujiwara T."/>
            <person name="Onuma R."/>
            <person name="Era A."/>
            <person name="Ohbayashi R."/>
            <person name="Uzuka A."/>
            <person name="Nozaki H."/>
            <person name="Yoshikawa H."/>
            <person name="Miyagishima S.Y."/>
        </authorList>
    </citation>
    <scope>NUCLEOTIDE SEQUENCE [LARGE SCALE GENOMIC DNA]</scope>
    <source>
        <strain evidence="14 15">NIES-2499</strain>
    </source>
</reference>
<feature type="coiled-coil region" evidence="11">
    <location>
        <begin position="963"/>
        <end position="993"/>
    </location>
</feature>
<dbReference type="SMART" id="SM00248">
    <property type="entry name" value="ANK"/>
    <property type="match status" value="3"/>
</dbReference>
<comment type="catalytic activity">
    <reaction evidence="7">
        <text>L-threonyl-[protein] + ATP = O-phospho-L-threonyl-[protein] + ADP + H(+)</text>
        <dbReference type="Rhea" id="RHEA:46608"/>
        <dbReference type="Rhea" id="RHEA-COMP:11060"/>
        <dbReference type="Rhea" id="RHEA-COMP:11605"/>
        <dbReference type="ChEBI" id="CHEBI:15378"/>
        <dbReference type="ChEBI" id="CHEBI:30013"/>
        <dbReference type="ChEBI" id="CHEBI:30616"/>
        <dbReference type="ChEBI" id="CHEBI:61977"/>
        <dbReference type="ChEBI" id="CHEBI:456216"/>
        <dbReference type="EC" id="2.7.11.25"/>
    </reaction>
</comment>
<evidence type="ECO:0000256" key="11">
    <source>
        <dbReference type="SAM" id="Coils"/>
    </source>
</evidence>
<keyword evidence="9" id="KW-0040">ANK repeat</keyword>
<dbReference type="Proteomes" id="UP000232323">
    <property type="component" value="Unassembled WGS sequence"/>
</dbReference>
<evidence type="ECO:0000256" key="5">
    <source>
        <dbReference type="ARBA" id="ARBA00022777"/>
    </source>
</evidence>
<feature type="compositionally biased region" description="Polar residues" evidence="12">
    <location>
        <begin position="599"/>
        <end position="635"/>
    </location>
</feature>
<feature type="compositionally biased region" description="Polar residues" evidence="12">
    <location>
        <begin position="109"/>
        <end position="118"/>
    </location>
</feature>
<keyword evidence="6 10" id="KW-0067">ATP-binding</keyword>
<dbReference type="InterPro" id="IPR000719">
    <property type="entry name" value="Prot_kinase_dom"/>
</dbReference>
<dbReference type="GO" id="GO:0004709">
    <property type="term" value="F:MAP kinase kinase kinase activity"/>
    <property type="evidence" value="ECO:0007669"/>
    <property type="project" value="UniProtKB-EC"/>
</dbReference>
<feature type="region of interest" description="Disordered" evidence="12">
    <location>
        <begin position="1"/>
        <end position="49"/>
    </location>
</feature>
<dbReference type="InterPro" id="IPR002110">
    <property type="entry name" value="Ankyrin_rpt"/>
</dbReference>
<keyword evidence="3" id="KW-0808">Transferase</keyword>
<keyword evidence="15" id="KW-1185">Reference proteome</keyword>
<dbReference type="SUPFAM" id="SSF56112">
    <property type="entry name" value="Protein kinase-like (PK-like)"/>
    <property type="match status" value="1"/>
</dbReference>
<feature type="region of interest" description="Disordered" evidence="12">
    <location>
        <begin position="833"/>
        <end position="879"/>
    </location>
</feature>
<feature type="compositionally biased region" description="Polar residues" evidence="12">
    <location>
        <begin position="764"/>
        <end position="783"/>
    </location>
</feature>
<gene>
    <name evidence="14" type="ORF">CEUSTIGMA_g10802.t1</name>
</gene>
<dbReference type="InterPro" id="IPR011009">
    <property type="entry name" value="Kinase-like_dom_sf"/>
</dbReference>
<evidence type="ECO:0000256" key="2">
    <source>
        <dbReference type="ARBA" id="ARBA00012406"/>
    </source>
</evidence>
<evidence type="ECO:0000313" key="14">
    <source>
        <dbReference type="EMBL" id="GAX83377.1"/>
    </source>
</evidence>
<evidence type="ECO:0000313" key="15">
    <source>
        <dbReference type="Proteomes" id="UP000232323"/>
    </source>
</evidence>
<name>A0A250XJY0_9CHLO</name>
<evidence type="ECO:0000259" key="13">
    <source>
        <dbReference type="PROSITE" id="PS50011"/>
    </source>
</evidence>
<dbReference type="Pfam" id="PF12796">
    <property type="entry name" value="Ank_2"/>
    <property type="match status" value="1"/>
</dbReference>
<comment type="catalytic activity">
    <reaction evidence="8">
        <text>L-seryl-[protein] + ATP = O-phospho-L-seryl-[protein] + ADP + H(+)</text>
        <dbReference type="Rhea" id="RHEA:17989"/>
        <dbReference type="Rhea" id="RHEA-COMP:9863"/>
        <dbReference type="Rhea" id="RHEA-COMP:11604"/>
        <dbReference type="ChEBI" id="CHEBI:15378"/>
        <dbReference type="ChEBI" id="CHEBI:29999"/>
        <dbReference type="ChEBI" id="CHEBI:30616"/>
        <dbReference type="ChEBI" id="CHEBI:83421"/>
        <dbReference type="ChEBI" id="CHEBI:456216"/>
        <dbReference type="EC" id="2.7.11.25"/>
    </reaction>
</comment>
<feature type="repeat" description="ANK" evidence="9">
    <location>
        <begin position="429"/>
        <end position="461"/>
    </location>
</feature>
<feature type="compositionally biased region" description="Low complexity" evidence="12">
    <location>
        <begin position="573"/>
        <end position="590"/>
    </location>
</feature>
<dbReference type="PANTHER" id="PTHR48016">
    <property type="entry name" value="MAP KINASE KINASE KINASE SSK2-RELATED-RELATED"/>
    <property type="match status" value="1"/>
</dbReference>
<comment type="caution">
    <text evidence="14">The sequence shown here is derived from an EMBL/GenBank/DDBJ whole genome shotgun (WGS) entry which is preliminary data.</text>
</comment>
<feature type="repeat" description="ANK" evidence="9">
    <location>
        <begin position="396"/>
        <end position="428"/>
    </location>
</feature>
<evidence type="ECO:0000256" key="3">
    <source>
        <dbReference type="ARBA" id="ARBA00022679"/>
    </source>
</evidence>
<dbReference type="STRING" id="1157962.A0A250XJY0"/>
<dbReference type="EMBL" id="BEGY01000097">
    <property type="protein sequence ID" value="GAX83377.1"/>
    <property type="molecule type" value="Genomic_DNA"/>
</dbReference>
<comment type="similarity">
    <text evidence="1">Belongs to the protein kinase superfamily. STE Ser/Thr protein kinase family. MAP kinase kinase kinase subfamily.</text>
</comment>
<feature type="compositionally biased region" description="Low complexity" evidence="12">
    <location>
        <begin position="509"/>
        <end position="523"/>
    </location>
</feature>
<feature type="repeat" description="ANK" evidence="9">
    <location>
        <begin position="363"/>
        <end position="395"/>
    </location>
</feature>
<evidence type="ECO:0000256" key="4">
    <source>
        <dbReference type="ARBA" id="ARBA00022741"/>
    </source>
</evidence>
<keyword evidence="5" id="KW-0418">Kinase</keyword>
<dbReference type="OrthoDB" id="266718at2759"/>
<feature type="compositionally biased region" description="Polar residues" evidence="12">
    <location>
        <begin position="495"/>
        <end position="508"/>
    </location>
</feature>
<evidence type="ECO:0000256" key="12">
    <source>
        <dbReference type="SAM" id="MobiDB-lite"/>
    </source>
</evidence>
<feature type="compositionally biased region" description="Low complexity" evidence="12">
    <location>
        <begin position="219"/>
        <end position="232"/>
    </location>
</feature>
<dbReference type="AlphaFoldDB" id="A0A250XJY0"/>
<protein>
    <recommendedName>
        <fullName evidence="2">mitogen-activated protein kinase kinase kinase</fullName>
        <ecNumber evidence="2">2.7.11.25</ecNumber>
    </recommendedName>
</protein>
<proteinExistence type="inferred from homology"/>
<feature type="region of interest" description="Disordered" evidence="12">
    <location>
        <begin position="706"/>
        <end position="737"/>
    </location>
</feature>
<dbReference type="EC" id="2.7.11.25" evidence="2"/>
<dbReference type="PROSITE" id="PS50011">
    <property type="entry name" value="PROTEIN_KINASE_DOM"/>
    <property type="match status" value="1"/>
</dbReference>
<feature type="domain" description="Protein kinase" evidence="13">
    <location>
        <begin position="851"/>
        <end position="1109"/>
    </location>
</feature>
<dbReference type="Gene3D" id="3.30.200.20">
    <property type="entry name" value="Phosphorylase Kinase, domain 1"/>
    <property type="match status" value="1"/>
</dbReference>
<feature type="binding site" evidence="10">
    <location>
        <position position="961"/>
    </location>
    <ligand>
        <name>ATP</name>
        <dbReference type="ChEBI" id="CHEBI:30616"/>
    </ligand>
</feature>
<keyword evidence="4 10" id="KW-0547">Nucleotide-binding</keyword>
<dbReference type="InterPro" id="IPR017441">
    <property type="entry name" value="Protein_kinase_ATP_BS"/>
</dbReference>
<dbReference type="GO" id="GO:0005524">
    <property type="term" value="F:ATP binding"/>
    <property type="evidence" value="ECO:0007669"/>
    <property type="project" value="UniProtKB-UniRule"/>
</dbReference>
<dbReference type="SUPFAM" id="SSF48403">
    <property type="entry name" value="Ankyrin repeat"/>
    <property type="match status" value="1"/>
</dbReference>
<evidence type="ECO:0000256" key="1">
    <source>
        <dbReference type="ARBA" id="ARBA00006529"/>
    </source>
</evidence>
<dbReference type="InterPro" id="IPR036770">
    <property type="entry name" value="Ankyrin_rpt-contain_sf"/>
</dbReference>
<dbReference type="Pfam" id="PF00069">
    <property type="entry name" value="Pkinase"/>
    <property type="match status" value="2"/>
</dbReference>
<dbReference type="Gene3D" id="1.25.40.20">
    <property type="entry name" value="Ankyrin repeat-containing domain"/>
    <property type="match status" value="1"/>
</dbReference>
<feature type="region of interest" description="Disordered" evidence="12">
    <location>
        <begin position="109"/>
        <end position="128"/>
    </location>
</feature>
<dbReference type="Gene3D" id="1.10.510.10">
    <property type="entry name" value="Transferase(Phosphotransferase) domain 1"/>
    <property type="match status" value="1"/>
</dbReference>
<evidence type="ECO:0000256" key="8">
    <source>
        <dbReference type="ARBA" id="ARBA00048329"/>
    </source>
</evidence>
<evidence type="ECO:0000256" key="7">
    <source>
        <dbReference type="ARBA" id="ARBA00047559"/>
    </source>
</evidence>
<accession>A0A250XJY0</accession>
<dbReference type="PROSITE" id="PS50088">
    <property type="entry name" value="ANK_REPEAT"/>
    <property type="match status" value="3"/>
</dbReference>
<feature type="compositionally biased region" description="Polar residues" evidence="12">
    <location>
        <begin position="258"/>
        <end position="274"/>
    </location>
</feature>
<dbReference type="PROSITE" id="PS00107">
    <property type="entry name" value="PROTEIN_KINASE_ATP"/>
    <property type="match status" value="1"/>
</dbReference>
<keyword evidence="11" id="KW-0175">Coiled coil</keyword>
<evidence type="ECO:0000256" key="10">
    <source>
        <dbReference type="PROSITE-ProRule" id="PRU10141"/>
    </source>
</evidence>
<feature type="region of interest" description="Disordered" evidence="12">
    <location>
        <begin position="213"/>
        <end position="323"/>
    </location>
</feature>
<feature type="compositionally biased region" description="Low complexity" evidence="12">
    <location>
        <begin position="303"/>
        <end position="316"/>
    </location>
</feature>
<evidence type="ECO:0000256" key="6">
    <source>
        <dbReference type="ARBA" id="ARBA00022840"/>
    </source>
</evidence>
<organism evidence="14 15">
    <name type="scientific">Chlamydomonas eustigma</name>
    <dbReference type="NCBI Taxonomy" id="1157962"/>
    <lineage>
        <taxon>Eukaryota</taxon>
        <taxon>Viridiplantae</taxon>
        <taxon>Chlorophyta</taxon>
        <taxon>core chlorophytes</taxon>
        <taxon>Chlorophyceae</taxon>
        <taxon>CS clade</taxon>
        <taxon>Chlamydomonadales</taxon>
        <taxon>Chlamydomonadaceae</taxon>
        <taxon>Chlamydomonas</taxon>
    </lineage>
</organism>
<feature type="region of interest" description="Disordered" evidence="12">
    <location>
        <begin position="477"/>
        <end position="648"/>
    </location>
</feature>
<dbReference type="PANTHER" id="PTHR48016:SF56">
    <property type="entry name" value="MAPKK KINASE"/>
    <property type="match status" value="1"/>
</dbReference>